<feature type="non-terminal residue" evidence="2">
    <location>
        <position position="1"/>
    </location>
</feature>
<evidence type="ECO:0000313" key="2">
    <source>
        <dbReference type="EMBL" id="KHN43757.1"/>
    </source>
</evidence>
<sequence>SLKQLMQQRIITAEQQNWAAKLLGFDFEIIYKQGRLNKGADALSRIHEGGDLNVMNSCVKWIQEEQIKTEIQQDEKLQRIIEEMQQNSVSWPGYEYRQGVLLYEGRLVISSKSGLIPTLLEEFHSTPQGGHSGFYKTYRRLAANVYWIGMKGTAQELSKYSHFIPLKHPYTARSIAEVFCKEIVRLHGIPLSIVSDRDPIFM</sequence>
<dbReference type="InterPro" id="IPR012337">
    <property type="entry name" value="RNaseH-like_sf"/>
</dbReference>
<dbReference type="PANTHER" id="PTHR37984:SF5">
    <property type="entry name" value="PROTEIN NYNRIN-LIKE"/>
    <property type="match status" value="1"/>
</dbReference>
<evidence type="ECO:0000259" key="1">
    <source>
        <dbReference type="Pfam" id="PF17921"/>
    </source>
</evidence>
<dbReference type="Pfam" id="PF17921">
    <property type="entry name" value="Integrase_H2C2"/>
    <property type="match status" value="1"/>
</dbReference>
<dbReference type="PANTHER" id="PTHR37984">
    <property type="entry name" value="PROTEIN CBG26694"/>
    <property type="match status" value="1"/>
</dbReference>
<protein>
    <recommendedName>
        <fullName evidence="1">Integrase zinc-binding domain-containing protein</fullName>
    </recommendedName>
</protein>
<dbReference type="Proteomes" id="UP000053555">
    <property type="component" value="Unassembled WGS sequence"/>
</dbReference>
<dbReference type="InterPro" id="IPR050951">
    <property type="entry name" value="Retrovirus_Pol_polyprotein"/>
</dbReference>
<dbReference type="InterPro" id="IPR041588">
    <property type="entry name" value="Integrase_H2C2"/>
</dbReference>
<name>A0A0B2SHI1_GLYSO</name>
<dbReference type="Gene3D" id="3.30.420.10">
    <property type="entry name" value="Ribonuclease H-like superfamily/Ribonuclease H"/>
    <property type="match status" value="1"/>
</dbReference>
<dbReference type="SUPFAM" id="SSF53098">
    <property type="entry name" value="Ribonuclease H-like"/>
    <property type="match status" value="1"/>
</dbReference>
<dbReference type="InterPro" id="IPR036397">
    <property type="entry name" value="RNaseH_sf"/>
</dbReference>
<feature type="domain" description="Integrase zinc-binding" evidence="1">
    <location>
        <begin position="114"/>
        <end position="155"/>
    </location>
</feature>
<organism evidence="2">
    <name type="scientific">Glycine soja</name>
    <name type="common">Wild soybean</name>
    <dbReference type="NCBI Taxonomy" id="3848"/>
    <lineage>
        <taxon>Eukaryota</taxon>
        <taxon>Viridiplantae</taxon>
        <taxon>Streptophyta</taxon>
        <taxon>Embryophyta</taxon>
        <taxon>Tracheophyta</taxon>
        <taxon>Spermatophyta</taxon>
        <taxon>Magnoliopsida</taxon>
        <taxon>eudicotyledons</taxon>
        <taxon>Gunneridae</taxon>
        <taxon>Pentapetalae</taxon>
        <taxon>rosids</taxon>
        <taxon>fabids</taxon>
        <taxon>Fabales</taxon>
        <taxon>Fabaceae</taxon>
        <taxon>Papilionoideae</taxon>
        <taxon>50 kb inversion clade</taxon>
        <taxon>NPAAA clade</taxon>
        <taxon>indigoferoid/millettioid clade</taxon>
        <taxon>Phaseoleae</taxon>
        <taxon>Glycine</taxon>
        <taxon>Glycine subgen. Soja</taxon>
    </lineage>
</organism>
<reference evidence="2" key="1">
    <citation type="submission" date="2014-07" db="EMBL/GenBank/DDBJ databases">
        <title>Identification of a novel salt tolerance gene in wild soybean by whole-genome sequencing.</title>
        <authorList>
            <person name="Lam H.-M."/>
            <person name="Qi X."/>
            <person name="Li M.-W."/>
            <person name="Liu X."/>
            <person name="Xie M."/>
            <person name="Ni M."/>
            <person name="Xu X."/>
        </authorList>
    </citation>
    <scope>NUCLEOTIDE SEQUENCE [LARGE SCALE GENOMIC DNA]</scope>
    <source>
        <tissue evidence="2">Root</tissue>
    </source>
</reference>
<dbReference type="AlphaFoldDB" id="A0A0B2SHI1"/>
<gene>
    <name evidence="2" type="ORF">glysoja_041024</name>
</gene>
<accession>A0A0B2SHI1</accession>
<proteinExistence type="predicted"/>
<dbReference type="Gene3D" id="1.10.340.70">
    <property type="match status" value="1"/>
</dbReference>
<dbReference type="GO" id="GO:0003676">
    <property type="term" value="F:nucleic acid binding"/>
    <property type="evidence" value="ECO:0007669"/>
    <property type="project" value="InterPro"/>
</dbReference>
<dbReference type="EMBL" id="KN643737">
    <property type="protein sequence ID" value="KHN43757.1"/>
    <property type="molecule type" value="Genomic_DNA"/>
</dbReference>
<feature type="non-terminal residue" evidence="2">
    <location>
        <position position="202"/>
    </location>
</feature>